<dbReference type="RefSeq" id="WP_188443415.1">
    <property type="nucleotide sequence ID" value="NZ_BMFD01000008.1"/>
</dbReference>
<comment type="caution">
    <text evidence="1">The sequence shown here is derived from an EMBL/GenBank/DDBJ whole genome shotgun (WGS) entry which is preliminary data.</text>
</comment>
<dbReference type="Proteomes" id="UP000635885">
    <property type="component" value="Unassembled WGS sequence"/>
</dbReference>
<reference evidence="2" key="1">
    <citation type="journal article" date="2019" name="Int. J. Syst. Evol. Microbiol.">
        <title>The Global Catalogue of Microorganisms (GCM) 10K type strain sequencing project: providing services to taxonomists for standard genome sequencing and annotation.</title>
        <authorList>
            <consortium name="The Broad Institute Genomics Platform"/>
            <consortium name="The Broad Institute Genome Sequencing Center for Infectious Disease"/>
            <person name="Wu L."/>
            <person name="Ma J."/>
        </authorList>
    </citation>
    <scope>NUCLEOTIDE SEQUENCE [LARGE SCALE GENOMIC DNA]</scope>
    <source>
        <strain evidence="2">CGMCC 1.12479</strain>
    </source>
</reference>
<evidence type="ECO:0000313" key="1">
    <source>
        <dbReference type="EMBL" id="GGC45398.1"/>
    </source>
</evidence>
<evidence type="ECO:0008006" key="3">
    <source>
        <dbReference type="Google" id="ProtNLM"/>
    </source>
</evidence>
<accession>A0ABQ1MW07</accession>
<dbReference type="EMBL" id="BMFD01000008">
    <property type="protein sequence ID" value="GGC45398.1"/>
    <property type="molecule type" value="Genomic_DNA"/>
</dbReference>
<organism evidence="1 2">
    <name type="scientific">Belliella aquatica</name>
    <dbReference type="NCBI Taxonomy" id="1323734"/>
    <lineage>
        <taxon>Bacteria</taxon>
        <taxon>Pseudomonadati</taxon>
        <taxon>Bacteroidota</taxon>
        <taxon>Cytophagia</taxon>
        <taxon>Cytophagales</taxon>
        <taxon>Cyclobacteriaceae</taxon>
        <taxon>Belliella</taxon>
    </lineage>
</organism>
<evidence type="ECO:0000313" key="2">
    <source>
        <dbReference type="Proteomes" id="UP000635885"/>
    </source>
</evidence>
<protein>
    <recommendedName>
        <fullName evidence="3">TolB-like 6-blade propeller-like</fullName>
    </recommendedName>
</protein>
<name>A0ABQ1MW07_9BACT</name>
<gene>
    <name evidence="1" type="ORF">GCM10010993_24970</name>
</gene>
<proteinExistence type="predicted"/>
<keyword evidence="2" id="KW-1185">Reference proteome</keyword>
<sequence>MNNLISNAGYFLTFILIILIGCTDSSSKEGVHMSFEDVEFITGFPLEFNLNERFVPTVNNVGLREIKILDNYLILEKMGGSWAIYSLPDLTILGSFLKRGDGPLEFMQGPSLNKVSFEKENDDLIAYLYDFQKGRAMKFNVSQSLSSKEQVLSEYESKLPPFSFSFAKLDSNTFFVKELGTRDTQQLRYIIKNGQKESLDIADELNQTSIREGEDFNILSTLMGYSGINDRIVEAPIGLNNINIYSIDGSFAKTICLGEGLSDITKIQSQFRWNRLYTFANLTLFKDFFGVVFINEDDNTYQLMRKKLPCILLFDYNGKPLTKIQTGKHFTSFDIDFVNQELYTFDVHSDEFFKYDFKEVISKL</sequence>